<dbReference type="STRING" id="997296.PB1_16474"/>
<reference evidence="1 2" key="1">
    <citation type="journal article" date="2012" name="Appl. Environ. Microbiol.">
        <title>Genome Sequence of Thermotolerant Bacillus methanolicus: Features and Regulation Related to Methylotrophy and Production of L-Lysine and L-Glutamate from Methanol.</title>
        <authorList>
            <person name="Heggeset T.M."/>
            <person name="Krog A."/>
            <person name="Balzer S."/>
            <person name="Wentzel A."/>
            <person name="Ellingsen T.E."/>
            <person name="Brautaset T."/>
        </authorList>
    </citation>
    <scope>NUCLEOTIDE SEQUENCE [LARGE SCALE GENOMIC DNA]</scope>
    <source>
        <strain evidence="1 2">PB1</strain>
    </source>
</reference>
<dbReference type="PATRIC" id="fig|997296.3.peg.3468"/>
<organism evidence="1 2">
    <name type="scientific">Bacillus methanolicus PB1</name>
    <dbReference type="NCBI Taxonomy" id="997296"/>
    <lineage>
        <taxon>Bacteria</taxon>
        <taxon>Bacillati</taxon>
        <taxon>Bacillota</taxon>
        <taxon>Bacilli</taxon>
        <taxon>Bacillales</taxon>
        <taxon>Bacillaceae</taxon>
        <taxon>Bacillus</taxon>
    </lineage>
</organism>
<proteinExistence type="predicted"/>
<evidence type="ECO:0000313" key="1">
    <source>
        <dbReference type="EMBL" id="EIJ79170.1"/>
    </source>
</evidence>
<gene>
    <name evidence="1" type="ORF">PB1_16474</name>
</gene>
<keyword evidence="2" id="KW-1185">Reference proteome</keyword>
<sequence length="104" mass="12204">MNKVAQFPLIKVAYNLLKSAEHKVFNVDLYNGLDAPILSIREKPEKIILDYIDETEGYEIDIHFKNSYIVATEKDFTFHVDKERDCVFFVSNNHENLYFMILIG</sequence>
<dbReference type="EMBL" id="AFEU01000003">
    <property type="protein sequence ID" value="EIJ79170.1"/>
    <property type="molecule type" value="Genomic_DNA"/>
</dbReference>
<evidence type="ECO:0000313" key="2">
    <source>
        <dbReference type="Proteomes" id="UP000010523"/>
    </source>
</evidence>
<dbReference type="AlphaFoldDB" id="I3DY49"/>
<dbReference type="Proteomes" id="UP000010523">
    <property type="component" value="Unassembled WGS sequence"/>
</dbReference>
<protein>
    <submittedName>
        <fullName evidence="1">Uncharacterized protein</fullName>
    </submittedName>
</protein>
<name>I3DY49_BACMT</name>
<comment type="caution">
    <text evidence="1">The sequence shown here is derived from an EMBL/GenBank/DDBJ whole genome shotgun (WGS) entry which is preliminary data.</text>
</comment>
<accession>I3DY49</accession>
<dbReference type="RefSeq" id="WP_004438667.1">
    <property type="nucleotide sequence ID" value="NZ_AFEU01000003.1"/>
</dbReference>